<keyword evidence="3" id="KW-1185">Reference proteome</keyword>
<evidence type="ECO:0000259" key="1">
    <source>
        <dbReference type="Pfam" id="PF02754"/>
    </source>
</evidence>
<dbReference type="Proteomes" id="UP000033220">
    <property type="component" value="Chromosome DSM 122"/>
</dbReference>
<evidence type="ECO:0000313" key="3">
    <source>
        <dbReference type="Proteomes" id="UP000033220"/>
    </source>
</evidence>
<dbReference type="RefSeq" id="WP_014415777.1">
    <property type="nucleotide sequence ID" value="NC_017059.1"/>
</dbReference>
<dbReference type="OrthoDB" id="9770306at2"/>
<dbReference type="eggNOG" id="COG0247">
    <property type="taxonomic scope" value="Bacteria"/>
</dbReference>
<dbReference type="PATRIC" id="fig|1150469.3.peg.2865"/>
<feature type="domain" description="Cysteine-rich" evidence="1">
    <location>
        <begin position="10"/>
        <end position="91"/>
    </location>
</feature>
<proteinExistence type="predicted"/>
<dbReference type="AlphaFoldDB" id="H6SML1"/>
<feature type="domain" description="Cysteine-rich" evidence="1">
    <location>
        <begin position="134"/>
        <end position="218"/>
    </location>
</feature>
<dbReference type="Pfam" id="PF02754">
    <property type="entry name" value="CCG"/>
    <property type="match status" value="2"/>
</dbReference>
<accession>H6SML1</accession>
<dbReference type="GO" id="GO:0005829">
    <property type="term" value="C:cytosol"/>
    <property type="evidence" value="ECO:0007669"/>
    <property type="project" value="TreeGrafter"/>
</dbReference>
<evidence type="ECO:0000313" key="2">
    <source>
        <dbReference type="EMBL" id="CCG09146.1"/>
    </source>
</evidence>
<protein>
    <recommendedName>
        <fullName evidence="1">Cysteine-rich domain-containing protein</fullName>
    </recommendedName>
</protein>
<dbReference type="PANTHER" id="PTHR30296">
    <property type="entry name" value="UNCHARACTERIZED PROTEIN YKGE"/>
    <property type="match status" value="1"/>
</dbReference>
<organism evidence="2 3">
    <name type="scientific">Pararhodospirillum photometricum DSM 122</name>
    <dbReference type="NCBI Taxonomy" id="1150469"/>
    <lineage>
        <taxon>Bacteria</taxon>
        <taxon>Pseudomonadati</taxon>
        <taxon>Pseudomonadota</taxon>
        <taxon>Alphaproteobacteria</taxon>
        <taxon>Rhodospirillales</taxon>
        <taxon>Rhodospirillaceae</taxon>
        <taxon>Pararhodospirillum</taxon>
    </lineage>
</organism>
<dbReference type="EMBL" id="HE663493">
    <property type="protein sequence ID" value="CCG09146.1"/>
    <property type="molecule type" value="Genomic_DNA"/>
</dbReference>
<reference evidence="2 3" key="1">
    <citation type="submission" date="2012-02" db="EMBL/GenBank/DDBJ databases">
        <title>Shotgun genome sequence of Phaeospirillum photometricum DSM 122.</title>
        <authorList>
            <person name="Duquesne K."/>
            <person name="Sturgis J."/>
        </authorList>
    </citation>
    <scope>NUCLEOTIDE SEQUENCE [LARGE SCALE GENOMIC DNA]</scope>
    <source>
        <strain evidence="3">DSM122</strain>
    </source>
</reference>
<dbReference type="STRING" id="1150469.RSPPHO_02520"/>
<dbReference type="PANTHER" id="PTHR30296:SF0">
    <property type="entry name" value="LACTATE UTILIZATION PROTEIN A"/>
    <property type="match status" value="1"/>
</dbReference>
<dbReference type="InterPro" id="IPR004017">
    <property type="entry name" value="Cys_rich_dom"/>
</dbReference>
<sequence>MSTAANAPVVGVFVTCVADLMRPTVGLATAALLEKAGCRVVVPAGQTCCGQMAFNAGARDEAAALARQVIALFAEVDYVVVPSGSCAAMIRQYPELLPGDPTAQALAARTHELLSFLCDVLNWDGLDAAFDAVVTYHDSCSGLRTLGISAQPRRLLGQVKGLTLRELATPEECCGFGGSFCLKFPELSARLTSEKLDAAEATGAETLLGGDLGCLLSLAGRARREGRTLRVRHVVEVLAGMAEGPALGEETPS</sequence>
<name>H6SML1_PARPM</name>
<dbReference type="KEGG" id="rpm:RSPPHO_02520"/>
<gene>
    <name evidence="2" type="ORF">RSPPHO_02520</name>
</gene>
<dbReference type="HOGENOM" id="CLU_023081_1_0_5"/>
<dbReference type="GO" id="GO:0016491">
    <property type="term" value="F:oxidoreductase activity"/>
    <property type="evidence" value="ECO:0007669"/>
    <property type="project" value="UniProtKB-ARBA"/>
</dbReference>